<sequence length="334" mass="37504">MEGFQRKELVTSRSLKYTYFVSSDGESTETIPALFFIHGFPDSAYLWNDVIANFGSLPNKIIVPDCLGYAGTDKPEDTRLYSYDGQADDLEDILKNENVKHTVIIGHDWGSVITQRTYLHKRHLFRGVILVNTGYMVPSDKPFNLAAANKISQEGLGYPQFAYWEFFLAADAAEILDGNLERIWQVMHGDVEHWMQKLFCVTGAMRNFIIGNKQVPLKEYANKLHWKGHFLHQFKTDGFASALQMYKATAFNIQLKSDSAIASGSLKVDVPILFVACTDDAVCVPDMMTPAKEQGLVPKLKQVTIDAGHWLPMEKPAELAFHIKEFLAGIGSSN</sequence>
<dbReference type="GO" id="GO:0016787">
    <property type="term" value="F:hydrolase activity"/>
    <property type="evidence" value="ECO:0007669"/>
    <property type="project" value="UniProtKB-KW"/>
</dbReference>
<name>A0A7H8QV17_TALRU</name>
<keyword evidence="1" id="KW-0378">Hydrolase</keyword>
<evidence type="ECO:0000313" key="4">
    <source>
        <dbReference type="EMBL" id="QKX57325.1"/>
    </source>
</evidence>
<dbReference type="OrthoDB" id="284184at2759"/>
<dbReference type="PANTHER" id="PTHR43329">
    <property type="entry name" value="EPOXIDE HYDROLASE"/>
    <property type="match status" value="1"/>
</dbReference>
<evidence type="ECO:0000259" key="3">
    <source>
        <dbReference type="Pfam" id="PF00561"/>
    </source>
</evidence>
<comment type="similarity">
    <text evidence="2">Belongs to the AB hydrolase superfamily. Epoxide hydrolase family.</text>
</comment>
<proteinExistence type="inferred from homology"/>
<gene>
    <name evidence="4" type="ORF">TRUGW13939_04437</name>
</gene>
<dbReference type="PRINTS" id="PR00412">
    <property type="entry name" value="EPOXHYDRLASE"/>
</dbReference>
<keyword evidence="5" id="KW-1185">Reference proteome</keyword>
<organism evidence="4 5">
    <name type="scientific">Talaromyces rugulosus</name>
    <name type="common">Penicillium rugulosum</name>
    <dbReference type="NCBI Taxonomy" id="121627"/>
    <lineage>
        <taxon>Eukaryota</taxon>
        <taxon>Fungi</taxon>
        <taxon>Dikarya</taxon>
        <taxon>Ascomycota</taxon>
        <taxon>Pezizomycotina</taxon>
        <taxon>Eurotiomycetes</taxon>
        <taxon>Eurotiomycetidae</taxon>
        <taxon>Eurotiales</taxon>
        <taxon>Trichocomaceae</taxon>
        <taxon>Talaromyces</taxon>
        <taxon>Talaromyces sect. Islandici</taxon>
    </lineage>
</organism>
<dbReference type="Pfam" id="PF00561">
    <property type="entry name" value="Abhydrolase_1"/>
    <property type="match status" value="1"/>
</dbReference>
<dbReference type="RefSeq" id="XP_035343503.1">
    <property type="nucleotide sequence ID" value="XM_035487610.1"/>
</dbReference>
<dbReference type="Gene3D" id="3.40.50.1820">
    <property type="entry name" value="alpha/beta hydrolase"/>
    <property type="match status" value="1"/>
</dbReference>
<dbReference type="InterPro" id="IPR000639">
    <property type="entry name" value="Epox_hydrolase-like"/>
</dbReference>
<dbReference type="EMBL" id="CP055899">
    <property type="protein sequence ID" value="QKX57325.1"/>
    <property type="molecule type" value="Genomic_DNA"/>
</dbReference>
<feature type="domain" description="AB hydrolase-1" evidence="3">
    <location>
        <begin position="32"/>
        <end position="316"/>
    </location>
</feature>
<evidence type="ECO:0000313" key="5">
    <source>
        <dbReference type="Proteomes" id="UP000509510"/>
    </source>
</evidence>
<evidence type="ECO:0000256" key="2">
    <source>
        <dbReference type="ARBA" id="ARBA00038334"/>
    </source>
</evidence>
<dbReference type="InterPro" id="IPR029058">
    <property type="entry name" value="AB_hydrolase_fold"/>
</dbReference>
<dbReference type="AlphaFoldDB" id="A0A7H8QV17"/>
<dbReference type="SUPFAM" id="SSF53474">
    <property type="entry name" value="alpha/beta-Hydrolases"/>
    <property type="match status" value="1"/>
</dbReference>
<accession>A0A7H8QV17</accession>
<evidence type="ECO:0000256" key="1">
    <source>
        <dbReference type="ARBA" id="ARBA00022801"/>
    </source>
</evidence>
<dbReference type="KEGG" id="trg:TRUGW13939_04437"/>
<dbReference type="GeneID" id="55991938"/>
<protein>
    <recommendedName>
        <fullName evidence="3">AB hydrolase-1 domain-containing protein</fullName>
    </recommendedName>
</protein>
<reference evidence="5" key="1">
    <citation type="submission" date="2020-06" db="EMBL/GenBank/DDBJ databases">
        <title>A chromosome-scale genome assembly of Talaromyces rugulosus W13939.</title>
        <authorList>
            <person name="Wang B."/>
            <person name="Guo L."/>
            <person name="Ye K."/>
            <person name="Wang L."/>
        </authorList>
    </citation>
    <scope>NUCLEOTIDE SEQUENCE [LARGE SCALE GENOMIC DNA]</scope>
    <source>
        <strain evidence="5">W13939</strain>
    </source>
</reference>
<dbReference type="InterPro" id="IPR000073">
    <property type="entry name" value="AB_hydrolase_1"/>
</dbReference>
<dbReference type="Proteomes" id="UP000509510">
    <property type="component" value="Chromosome II"/>
</dbReference>